<proteinExistence type="predicted"/>
<evidence type="ECO:0000259" key="3">
    <source>
        <dbReference type="Pfam" id="PF01408"/>
    </source>
</evidence>
<keyword evidence="2" id="KW-0520">NAD</keyword>
<evidence type="ECO:0000259" key="4">
    <source>
        <dbReference type="Pfam" id="PF22725"/>
    </source>
</evidence>
<dbReference type="SUPFAM" id="SSF51735">
    <property type="entry name" value="NAD(P)-binding Rossmann-fold domains"/>
    <property type="match status" value="1"/>
</dbReference>
<organism evidence="5 6">
    <name type="scientific">Georgenia halophila</name>
    <dbReference type="NCBI Taxonomy" id="620889"/>
    <lineage>
        <taxon>Bacteria</taxon>
        <taxon>Bacillati</taxon>
        <taxon>Actinomycetota</taxon>
        <taxon>Actinomycetes</taxon>
        <taxon>Micrococcales</taxon>
        <taxon>Bogoriellaceae</taxon>
        <taxon>Georgenia</taxon>
    </lineage>
</organism>
<dbReference type="PANTHER" id="PTHR43818">
    <property type="entry name" value="BCDNA.GH03377"/>
    <property type="match status" value="1"/>
</dbReference>
<dbReference type="RefSeq" id="WP_345216944.1">
    <property type="nucleotide sequence ID" value="NZ_BAABGN010000012.1"/>
</dbReference>
<evidence type="ECO:0000256" key="2">
    <source>
        <dbReference type="ARBA" id="ARBA00023027"/>
    </source>
</evidence>
<feature type="domain" description="Gfo/Idh/MocA-like oxidoreductase N-terminal" evidence="3">
    <location>
        <begin position="10"/>
        <end position="127"/>
    </location>
</feature>
<dbReference type="EMBL" id="BAABGN010000012">
    <property type="protein sequence ID" value="GAA4427938.1"/>
    <property type="molecule type" value="Genomic_DNA"/>
</dbReference>
<accession>A0ABP8LFK0</accession>
<dbReference type="Gene3D" id="3.30.360.10">
    <property type="entry name" value="Dihydrodipicolinate Reductase, domain 2"/>
    <property type="match status" value="1"/>
</dbReference>
<evidence type="ECO:0000313" key="6">
    <source>
        <dbReference type="Proteomes" id="UP001500622"/>
    </source>
</evidence>
<feature type="domain" description="GFO/IDH/MocA-like oxidoreductase" evidence="4">
    <location>
        <begin position="147"/>
        <end position="291"/>
    </location>
</feature>
<sequence length="402" mass="43056">MSETARPRLGVAMVGYSFMGRAHSQAWRVAPRFFDLPMAPDMAVLVGRSADAANAAAEQLGWGGVETDWRRAIERDDVDLVDICTPGDTHAEIAQAALAAGKHVLVEKPMANSVAEAEAMVQAARQARAGGVRSMVGFTYRRVPAIQLARQLVEEGRIGEVRQVRAQYLQDWLADAEAPLSWRLDKDKAGSGALGDIGAHIVDLTQFITGQTFAGVSGMLETFVKERPVAESFSGLHGTAGTERGPVTVDDAALITARLSSGAPAILEATRYAWGRKNAMRIEISGTTGSLAFDFEDMNQLHLYDAADEPRTAGFRRILVTEPDHPYIEGWWPPGHGLGYEHGFVHQVVDLVGALAAGEDPAPSFEDGLHVQRVLDAVEKSSAEQSVYTEVPAPAGGGPAAH</sequence>
<dbReference type="InterPro" id="IPR036291">
    <property type="entry name" value="NAD(P)-bd_dom_sf"/>
</dbReference>
<comment type="caution">
    <text evidence="5">The sequence shown here is derived from an EMBL/GenBank/DDBJ whole genome shotgun (WGS) entry which is preliminary data.</text>
</comment>
<dbReference type="InterPro" id="IPR000683">
    <property type="entry name" value="Gfo/Idh/MocA-like_OxRdtase_N"/>
</dbReference>
<evidence type="ECO:0000256" key="1">
    <source>
        <dbReference type="ARBA" id="ARBA00023002"/>
    </source>
</evidence>
<dbReference type="SUPFAM" id="SSF55347">
    <property type="entry name" value="Glyceraldehyde-3-phosphate dehydrogenase-like, C-terminal domain"/>
    <property type="match status" value="1"/>
</dbReference>
<keyword evidence="6" id="KW-1185">Reference proteome</keyword>
<dbReference type="Pfam" id="PF01408">
    <property type="entry name" value="GFO_IDH_MocA"/>
    <property type="match status" value="1"/>
</dbReference>
<dbReference type="Proteomes" id="UP001500622">
    <property type="component" value="Unassembled WGS sequence"/>
</dbReference>
<gene>
    <name evidence="5" type="ORF">GCM10023169_28490</name>
</gene>
<keyword evidence="1" id="KW-0560">Oxidoreductase</keyword>
<dbReference type="InterPro" id="IPR050463">
    <property type="entry name" value="Gfo/Idh/MocA_oxidrdct_glycsds"/>
</dbReference>
<dbReference type="Pfam" id="PF22725">
    <property type="entry name" value="GFO_IDH_MocA_C3"/>
    <property type="match status" value="1"/>
</dbReference>
<name>A0ABP8LFK0_9MICO</name>
<dbReference type="Gene3D" id="3.40.50.720">
    <property type="entry name" value="NAD(P)-binding Rossmann-like Domain"/>
    <property type="match status" value="1"/>
</dbReference>
<reference evidence="6" key="1">
    <citation type="journal article" date="2019" name="Int. J. Syst. Evol. Microbiol.">
        <title>The Global Catalogue of Microorganisms (GCM) 10K type strain sequencing project: providing services to taxonomists for standard genome sequencing and annotation.</title>
        <authorList>
            <consortium name="The Broad Institute Genomics Platform"/>
            <consortium name="The Broad Institute Genome Sequencing Center for Infectious Disease"/>
            <person name="Wu L."/>
            <person name="Ma J."/>
        </authorList>
    </citation>
    <scope>NUCLEOTIDE SEQUENCE [LARGE SCALE GENOMIC DNA]</scope>
    <source>
        <strain evidence="6">JCM 17810</strain>
    </source>
</reference>
<dbReference type="PANTHER" id="PTHR43818:SF11">
    <property type="entry name" value="BCDNA.GH03377"/>
    <property type="match status" value="1"/>
</dbReference>
<evidence type="ECO:0000313" key="5">
    <source>
        <dbReference type="EMBL" id="GAA4427938.1"/>
    </source>
</evidence>
<protein>
    <submittedName>
        <fullName evidence="5">Gfo/Idh/MocA family oxidoreductase</fullName>
    </submittedName>
</protein>
<dbReference type="InterPro" id="IPR055170">
    <property type="entry name" value="GFO_IDH_MocA-like_dom"/>
</dbReference>